<evidence type="ECO:0000256" key="2">
    <source>
        <dbReference type="ARBA" id="ARBA00022737"/>
    </source>
</evidence>
<keyword evidence="6" id="KW-0472">Membrane</keyword>
<keyword evidence="2" id="KW-0677">Repeat</keyword>
<feature type="disulfide bond" evidence="4">
    <location>
        <begin position="760"/>
        <end position="769"/>
    </location>
</feature>
<feature type="disulfide bond" evidence="4">
    <location>
        <begin position="190"/>
        <end position="199"/>
    </location>
</feature>
<keyword evidence="1 4" id="KW-0245">EGF-like domain</keyword>
<dbReference type="PROSITE" id="PS01186">
    <property type="entry name" value="EGF_2"/>
    <property type="match status" value="5"/>
</dbReference>
<feature type="disulfide bond" evidence="4">
    <location>
        <begin position="362"/>
        <end position="371"/>
    </location>
</feature>
<dbReference type="AlphaFoldDB" id="A0A7S2UQK5"/>
<feature type="domain" description="EGF-like" evidence="7">
    <location>
        <begin position="487"/>
        <end position="530"/>
    </location>
</feature>
<feature type="disulfide bond" evidence="4">
    <location>
        <begin position="88"/>
        <end position="97"/>
    </location>
</feature>
<organism evidence="8">
    <name type="scientific">Attheya septentrionalis</name>
    <dbReference type="NCBI Taxonomy" id="420275"/>
    <lineage>
        <taxon>Eukaryota</taxon>
        <taxon>Sar</taxon>
        <taxon>Stramenopiles</taxon>
        <taxon>Ochrophyta</taxon>
        <taxon>Bacillariophyta</taxon>
        <taxon>Coscinodiscophyceae</taxon>
        <taxon>Chaetocerotophycidae</taxon>
        <taxon>Chaetocerotales</taxon>
        <taxon>Attheyaceae</taxon>
        <taxon>Attheya</taxon>
    </lineage>
</organism>
<keyword evidence="3 4" id="KW-1015">Disulfide bond</keyword>
<feature type="domain" description="EGF-like" evidence="7">
    <location>
        <begin position="651"/>
        <end position="690"/>
    </location>
</feature>
<feature type="disulfide bond" evidence="4">
    <location>
        <begin position="256"/>
        <end position="265"/>
    </location>
</feature>
<evidence type="ECO:0000313" key="8">
    <source>
        <dbReference type="EMBL" id="CAD9827271.1"/>
    </source>
</evidence>
<feature type="transmembrane region" description="Helical" evidence="6">
    <location>
        <begin position="912"/>
        <end position="934"/>
    </location>
</feature>
<accession>A0A7S2UQK5</accession>
<feature type="domain" description="EGF-like" evidence="7">
    <location>
        <begin position="223"/>
        <end position="266"/>
    </location>
</feature>
<feature type="domain" description="EGF-like" evidence="7">
    <location>
        <begin position="431"/>
        <end position="479"/>
    </location>
</feature>
<dbReference type="PANTHER" id="PTHR24049:SF30">
    <property type="match status" value="1"/>
</dbReference>
<feature type="region of interest" description="Disordered" evidence="5">
    <location>
        <begin position="700"/>
        <end position="722"/>
    </location>
</feature>
<dbReference type="SUPFAM" id="SSF57196">
    <property type="entry name" value="EGF/Laminin"/>
    <property type="match status" value="9"/>
</dbReference>
<feature type="disulfide bond" evidence="4">
    <location>
        <begin position="390"/>
        <end position="400"/>
    </location>
</feature>
<evidence type="ECO:0000256" key="6">
    <source>
        <dbReference type="SAM" id="Phobius"/>
    </source>
</evidence>
<dbReference type="InterPro" id="IPR000742">
    <property type="entry name" value="EGF"/>
</dbReference>
<dbReference type="PROSITE" id="PS50026">
    <property type="entry name" value="EGF_3"/>
    <property type="match status" value="11"/>
</dbReference>
<feature type="domain" description="EGF-like" evidence="7">
    <location>
        <begin position="55"/>
        <end position="98"/>
    </location>
</feature>
<feature type="domain" description="EGF-like" evidence="7">
    <location>
        <begin position="160"/>
        <end position="200"/>
    </location>
</feature>
<keyword evidence="6" id="KW-1133">Transmembrane helix</keyword>
<keyword evidence="6" id="KW-0812">Transmembrane</keyword>
<evidence type="ECO:0000259" key="7">
    <source>
        <dbReference type="PROSITE" id="PS50026"/>
    </source>
</evidence>
<gene>
    <name evidence="8" type="ORF">ASEP1449_LOCUS19105</name>
</gene>
<feature type="domain" description="EGF-like" evidence="7">
    <location>
        <begin position="834"/>
        <end position="875"/>
    </location>
</feature>
<feature type="domain" description="EGF-like" evidence="7">
    <location>
        <begin position="547"/>
        <end position="590"/>
    </location>
</feature>
<sequence length="1000" mass="108778">MPEEYKMARAVSMRRIISGAAHALFLIVPSFSDAFREEAEYPSRLVRALGDDHDLGQPCDLQCLHGGTCTVLSDADALKFSVPERCSCPDGFAGLMCELKAGPCYVDDDGMGRHCKNGSACVDGKAPSGDPIKECDCAQAYEESFFAGKECEHPATAYCDETQRSTHFCTNGGRCKPDDPNLSGHSGCNCPADFEGQHCEFLIGTMPQDMKDEIAAEKKKKDDDGLCDLQCLNGGTCTVLSVEDQALYNVPELCICSPAFSGITCELNNDMCFETDNGEDRHCLNGAKCVDGIDSKGHTIKVCDCDQAFQKSTFAGVQCEHPATAYCTHDNITAITGNSFCTNGGTCIELVSSNADHQGCQCPDDFEGPHCEFLAGTMPNDIPSAKEPECDLVCLNGGKCEVLSFDDQLIYNVPERCGCPDGFTGLGCELNIIRCARDDDSHLHCQNGSSCNTNPATGRKECNCDEAYIESAYAGHECEHPATSYCTTDELSSKTHFCTNGGVCLNPTPGTEEGHYGCNCPEDFEGPHCEYLKGRTPDKAGNSSAIDVSRCDLRCENGGRCVILSETDQKMYNEREVCSCPSGYLGKRCEERTAYCFLHGDEEIHCKNGAACVESPRTGKRECNCDVADASSVFSGWGCEYAATSYCTKDDKMSRDNFCTNHGTCLEKVPDGYDHPGCACNDGFDGVYCQYKTKDGAPPANHHHDAAGNHSPDNTTSGDSDNHTKSDKCDLKCANGGYCHISTIKDQMTHNDNLPERCICPDGFTGITCDLTVQECEADEDGNTLQCKNGSPCVTEVLSNGTETRVCDCNQAYDASVFAGQECEHPATMYCTTGGTMSKLSFCTNGGTCLKNIAKSDSDHPGCDCPVEFSGKHCEHFVGLSRTSPKKETIKQWKPPQINHEKAVVVEKKARVVMIGVILCFVVFGGMFASFKIFQEKQRVRTLREAQDLIEDDLHFMPGQDSFWTGIGSKQRHEYVETFDDEDEDVGSVRDNKQGMFTIL</sequence>
<feature type="domain" description="EGF-like" evidence="7">
    <location>
        <begin position="725"/>
        <end position="770"/>
    </location>
</feature>
<dbReference type="PROSITE" id="PS00022">
    <property type="entry name" value="EGF_1"/>
    <property type="match status" value="10"/>
</dbReference>
<evidence type="ECO:0000256" key="5">
    <source>
        <dbReference type="SAM" id="MobiDB-lite"/>
    </source>
</evidence>
<feature type="disulfide bond" evidence="4">
    <location>
        <begin position="419"/>
        <end position="428"/>
    </location>
</feature>
<comment type="caution">
    <text evidence="4">Lacks conserved residue(s) required for the propagation of feature annotation.</text>
</comment>
<feature type="disulfide bond" evidence="4">
    <location>
        <begin position="227"/>
        <end position="237"/>
    </location>
</feature>
<feature type="disulfide bond" evidence="4">
    <location>
        <begin position="580"/>
        <end position="589"/>
    </location>
</feature>
<feature type="disulfide bond" evidence="4">
    <location>
        <begin position="680"/>
        <end position="689"/>
    </location>
</feature>
<feature type="disulfide bond" evidence="4">
    <location>
        <begin position="520"/>
        <end position="529"/>
    </location>
</feature>
<dbReference type="InterPro" id="IPR051022">
    <property type="entry name" value="Notch_Cell-Fate_Det"/>
</dbReference>
<feature type="disulfide bond" evidence="4">
    <location>
        <begin position="445"/>
        <end position="462"/>
    </location>
</feature>
<name>A0A7S2UQK5_9STRA</name>
<feature type="disulfide bond" evidence="4">
    <location>
        <begin position="729"/>
        <end position="739"/>
    </location>
</feature>
<feature type="disulfide bond" evidence="4">
    <location>
        <begin position="551"/>
        <end position="561"/>
    </location>
</feature>
<proteinExistence type="predicted"/>
<feature type="domain" description="EGF-like" evidence="7">
    <location>
        <begin position="329"/>
        <end position="372"/>
    </location>
</feature>
<feature type="domain" description="EGF-like" evidence="7">
    <location>
        <begin position="386"/>
        <end position="429"/>
    </location>
</feature>
<dbReference type="SMART" id="SM00181">
    <property type="entry name" value="EGF"/>
    <property type="match status" value="14"/>
</dbReference>
<feature type="disulfide bond" evidence="4">
    <location>
        <begin position="59"/>
        <end position="69"/>
    </location>
</feature>
<evidence type="ECO:0000256" key="3">
    <source>
        <dbReference type="ARBA" id="ARBA00023157"/>
    </source>
</evidence>
<evidence type="ECO:0000256" key="4">
    <source>
        <dbReference type="PROSITE-ProRule" id="PRU00076"/>
    </source>
</evidence>
<dbReference type="Gene3D" id="2.10.25.10">
    <property type="entry name" value="Laminin"/>
    <property type="match status" value="9"/>
</dbReference>
<reference evidence="8" key="1">
    <citation type="submission" date="2021-01" db="EMBL/GenBank/DDBJ databases">
        <authorList>
            <person name="Corre E."/>
            <person name="Pelletier E."/>
            <person name="Niang G."/>
            <person name="Scheremetjew M."/>
            <person name="Finn R."/>
            <person name="Kale V."/>
            <person name="Holt S."/>
            <person name="Cochrane G."/>
            <person name="Meng A."/>
            <person name="Brown T."/>
            <person name="Cohen L."/>
        </authorList>
    </citation>
    <scope>NUCLEOTIDE SEQUENCE</scope>
    <source>
        <strain evidence="8">CCMP2084</strain>
    </source>
</reference>
<dbReference type="PANTHER" id="PTHR24049">
    <property type="entry name" value="CRUMBS FAMILY MEMBER"/>
    <property type="match status" value="1"/>
</dbReference>
<protein>
    <recommendedName>
        <fullName evidence="7">EGF-like domain-containing protein</fullName>
    </recommendedName>
</protein>
<evidence type="ECO:0000256" key="1">
    <source>
        <dbReference type="ARBA" id="ARBA00022536"/>
    </source>
</evidence>
<feature type="disulfide bond" evidence="4">
    <location>
        <begin position="865"/>
        <end position="874"/>
    </location>
</feature>
<dbReference type="EMBL" id="HBHQ01028187">
    <property type="protein sequence ID" value="CAD9827271.1"/>
    <property type="molecule type" value="Transcribed_RNA"/>
</dbReference>